<sequence>MQNNDPIPLYMLTKKTNVDHLVGSKASRTHTRVETKVSTSISNSQNSQRKTSFYNRPPLSTKNTFSVHVDTDEGGGVKKIQSYQNINNKMEKFSQQNRHLICKFYEGIYLIGNSTIGKTEILYQYGQCHLEQLLPDLVFPYGAKDVQKKLSDSQSEINEILFKRHVSENNPNCFILPIKTSESFEKAQYNSNQLAYCICLSIQDICPSKNSYLKCERVLCIVSYLPLIKYFIDFLIEVMNCAKEERFNNLTFTQYIQKCPLFETLPIQIPSQQIPQSYYDFHDYHVKQLKILNNALSIGLVAINIILERSVIFVAQNVQQLGAILMLFLKHVKWIHQMVASIPPKNIELLNVPVPLLGGLVLDDYQCVEQLIDEYPNVVFVDLFNQHVRNSHDFTKSLIYIFLVRQLQGKSYYEMGQILGQFQQNLVQENSRDEYIIKEFRQTQYFHEMDQLKQSLNVRNIPTKSHHIKVQQEQTFRKF</sequence>
<feature type="domain" description="cDENN" evidence="2">
    <location>
        <begin position="214"/>
        <end position="386"/>
    </location>
</feature>
<dbReference type="InterPro" id="IPR001194">
    <property type="entry name" value="cDENN_dom"/>
</dbReference>
<gene>
    <name evidence="3" type="ORF">PPRIM_AZ9-3.1.T0190341</name>
</gene>
<dbReference type="AlphaFoldDB" id="A0A8S1KIP2"/>
<evidence type="ECO:0000313" key="4">
    <source>
        <dbReference type="Proteomes" id="UP000688137"/>
    </source>
</evidence>
<comment type="caution">
    <text evidence="3">The sequence shown here is derived from an EMBL/GenBank/DDBJ whole genome shotgun (WGS) entry which is preliminary data.</text>
</comment>
<dbReference type="PANTHER" id="PTHR15288:SF0">
    <property type="entry name" value="UDENN DOMAIN-CONTAINING PROTEIN"/>
    <property type="match status" value="1"/>
</dbReference>
<keyword evidence="4" id="KW-1185">Reference proteome</keyword>
<accession>A0A8S1KIP2</accession>
<dbReference type="Proteomes" id="UP000688137">
    <property type="component" value="Unassembled WGS sequence"/>
</dbReference>
<organism evidence="3 4">
    <name type="scientific">Paramecium primaurelia</name>
    <dbReference type="NCBI Taxonomy" id="5886"/>
    <lineage>
        <taxon>Eukaryota</taxon>
        <taxon>Sar</taxon>
        <taxon>Alveolata</taxon>
        <taxon>Ciliophora</taxon>
        <taxon>Intramacronucleata</taxon>
        <taxon>Oligohymenophorea</taxon>
        <taxon>Peniculida</taxon>
        <taxon>Parameciidae</taxon>
        <taxon>Paramecium</taxon>
    </lineage>
</organism>
<evidence type="ECO:0000259" key="2">
    <source>
        <dbReference type="SMART" id="SM00799"/>
    </source>
</evidence>
<dbReference type="InterPro" id="IPR051942">
    <property type="entry name" value="DENN_domain_containing_2"/>
</dbReference>
<dbReference type="PANTHER" id="PTHR15288">
    <property type="entry name" value="DENN DOMAIN-CONTAINING PROTEIN 2"/>
    <property type="match status" value="1"/>
</dbReference>
<feature type="region of interest" description="Disordered" evidence="1">
    <location>
        <begin position="38"/>
        <end position="57"/>
    </location>
</feature>
<dbReference type="SMART" id="SM00799">
    <property type="entry name" value="DENN"/>
    <property type="match status" value="1"/>
</dbReference>
<proteinExistence type="predicted"/>
<evidence type="ECO:0000256" key="1">
    <source>
        <dbReference type="SAM" id="MobiDB-lite"/>
    </source>
</evidence>
<dbReference type="EMBL" id="CAJJDM010000016">
    <property type="protein sequence ID" value="CAD8052732.1"/>
    <property type="molecule type" value="Genomic_DNA"/>
</dbReference>
<reference evidence="3" key="1">
    <citation type="submission" date="2021-01" db="EMBL/GenBank/DDBJ databases">
        <authorList>
            <consortium name="Genoscope - CEA"/>
            <person name="William W."/>
        </authorList>
    </citation>
    <scope>NUCLEOTIDE SEQUENCE</scope>
</reference>
<dbReference type="OMA" id="RHVSENN"/>
<protein>
    <recommendedName>
        <fullName evidence="2">cDENN domain-containing protein</fullName>
    </recommendedName>
</protein>
<evidence type="ECO:0000313" key="3">
    <source>
        <dbReference type="EMBL" id="CAD8052732.1"/>
    </source>
</evidence>
<name>A0A8S1KIP2_PARPR</name>